<organism evidence="2 3">
    <name type="scientific">Salix brachista</name>
    <dbReference type="NCBI Taxonomy" id="2182728"/>
    <lineage>
        <taxon>Eukaryota</taxon>
        <taxon>Viridiplantae</taxon>
        <taxon>Streptophyta</taxon>
        <taxon>Embryophyta</taxon>
        <taxon>Tracheophyta</taxon>
        <taxon>Spermatophyta</taxon>
        <taxon>Magnoliopsida</taxon>
        <taxon>eudicotyledons</taxon>
        <taxon>Gunneridae</taxon>
        <taxon>Pentapetalae</taxon>
        <taxon>rosids</taxon>
        <taxon>fabids</taxon>
        <taxon>Malpighiales</taxon>
        <taxon>Salicaceae</taxon>
        <taxon>Saliceae</taxon>
        <taxon>Salix</taxon>
    </lineage>
</organism>
<dbReference type="PANTHER" id="PTHR35046:SF18">
    <property type="entry name" value="RNA-DIRECTED DNA POLYMERASE"/>
    <property type="match status" value="1"/>
</dbReference>
<dbReference type="EMBL" id="VDCV01000004">
    <property type="protein sequence ID" value="KAB5561230.1"/>
    <property type="molecule type" value="Genomic_DNA"/>
</dbReference>
<evidence type="ECO:0000313" key="3">
    <source>
        <dbReference type="Proteomes" id="UP000326939"/>
    </source>
</evidence>
<gene>
    <name evidence="2" type="ORF">DKX38_006187</name>
</gene>
<dbReference type="InterPro" id="IPR056924">
    <property type="entry name" value="SH3_Tf2-1"/>
</dbReference>
<evidence type="ECO:0000313" key="2">
    <source>
        <dbReference type="EMBL" id="KAB5561230.1"/>
    </source>
</evidence>
<dbReference type="AlphaFoldDB" id="A0A5N5N142"/>
<reference evidence="3" key="1">
    <citation type="journal article" date="2019" name="Gigascience">
        <title>De novo genome assembly of the endangered Acer yangbiense, a plant species with extremely small populations endemic to Yunnan Province, China.</title>
        <authorList>
            <person name="Yang J."/>
            <person name="Wariss H.M."/>
            <person name="Tao L."/>
            <person name="Zhang R."/>
            <person name="Yun Q."/>
            <person name="Hollingsworth P."/>
            <person name="Dao Z."/>
            <person name="Luo G."/>
            <person name="Guo H."/>
            <person name="Ma Y."/>
            <person name="Sun W."/>
        </authorList>
    </citation>
    <scope>NUCLEOTIDE SEQUENCE [LARGE SCALE GENOMIC DNA]</scope>
    <source>
        <strain evidence="3">cv. br00</strain>
    </source>
</reference>
<dbReference type="PANTHER" id="PTHR35046">
    <property type="entry name" value="ZINC KNUCKLE (CCHC-TYPE) FAMILY PROTEIN"/>
    <property type="match status" value="1"/>
</dbReference>
<dbReference type="Pfam" id="PF24626">
    <property type="entry name" value="SH3_Tf2-1"/>
    <property type="match status" value="1"/>
</dbReference>
<accession>A0A5N5N142</accession>
<name>A0A5N5N142_9ROSI</name>
<comment type="caution">
    <text evidence="2">The sequence shown here is derived from an EMBL/GenBank/DDBJ whole genome shotgun (WGS) entry which is preliminary data.</text>
</comment>
<sequence length="122" mass="14138">MAEHLKEIHNQVSTAIQESNTQYKLRIDNHRRKVLFDKGDFVWAVLTRDRFPVGEYNKLKDRKIGPCEVLQKINDNAYRLRLPSHLKTSDVFNVKHLSPCFTDSSGVASWISIDLKREGLNS</sequence>
<keyword evidence="3" id="KW-1185">Reference proteome</keyword>
<feature type="domain" description="Tf2-1-like SH3-like" evidence="1">
    <location>
        <begin position="39"/>
        <end position="100"/>
    </location>
</feature>
<proteinExistence type="predicted"/>
<protein>
    <recommendedName>
        <fullName evidence="1">Tf2-1-like SH3-like domain-containing protein</fullName>
    </recommendedName>
</protein>
<evidence type="ECO:0000259" key="1">
    <source>
        <dbReference type="Pfam" id="PF24626"/>
    </source>
</evidence>
<dbReference type="Proteomes" id="UP000326939">
    <property type="component" value="Chromosome 4"/>
</dbReference>